<dbReference type="EMBL" id="JABEPQ010000001">
    <property type="protein sequence ID" value="NNM44392.1"/>
    <property type="molecule type" value="Genomic_DNA"/>
</dbReference>
<reference evidence="1 2" key="1">
    <citation type="submission" date="2020-04" db="EMBL/GenBank/DDBJ databases">
        <title>Knoellia sp. isolate from air conditioner.</title>
        <authorList>
            <person name="Chea S."/>
            <person name="Kim D.-U."/>
        </authorList>
    </citation>
    <scope>NUCLEOTIDE SEQUENCE [LARGE SCALE GENOMIC DNA]</scope>
    <source>
        <strain evidence="1 2">DB2414S</strain>
    </source>
</reference>
<name>A0A849HAK4_9MICO</name>
<evidence type="ECO:0000313" key="1">
    <source>
        <dbReference type="EMBL" id="NNM44392.1"/>
    </source>
</evidence>
<dbReference type="RefSeq" id="WP_171241550.1">
    <property type="nucleotide sequence ID" value="NZ_JABEPQ010000001.1"/>
</dbReference>
<gene>
    <name evidence="1" type="ORF">HJG52_00015</name>
</gene>
<evidence type="ECO:0000313" key="2">
    <source>
        <dbReference type="Proteomes" id="UP000588586"/>
    </source>
</evidence>
<keyword evidence="2" id="KW-1185">Reference proteome</keyword>
<dbReference type="Proteomes" id="UP000588586">
    <property type="component" value="Unassembled WGS sequence"/>
</dbReference>
<organism evidence="1 2">
    <name type="scientific">Knoellia koreensis</name>
    <dbReference type="NCBI Taxonomy" id="2730921"/>
    <lineage>
        <taxon>Bacteria</taxon>
        <taxon>Bacillati</taxon>
        <taxon>Actinomycetota</taxon>
        <taxon>Actinomycetes</taxon>
        <taxon>Micrococcales</taxon>
        <taxon>Intrasporangiaceae</taxon>
        <taxon>Knoellia</taxon>
    </lineage>
</organism>
<dbReference type="AlphaFoldDB" id="A0A849HAK4"/>
<sequence length="82" mass="9410">MTESYFIHILKHEMTDYERAEILQAARRRPSGRHYLTFNVFNVLMDFDSSTATVEDELDVDSAESLPLDEFLSAVAAWGDSH</sequence>
<protein>
    <submittedName>
        <fullName evidence="1">Uncharacterized protein</fullName>
    </submittedName>
</protein>
<proteinExistence type="predicted"/>
<accession>A0A849HAK4</accession>
<comment type="caution">
    <text evidence="1">The sequence shown here is derived from an EMBL/GenBank/DDBJ whole genome shotgun (WGS) entry which is preliminary data.</text>
</comment>